<gene>
    <name evidence="2" type="ORF">FB559_5887</name>
</gene>
<sequence>MIPPELEAALGMVGVDLWPTEDEDRLDECAAAYRACATALVDDVTPTAHSAISEIAANNAGDHVDALTAFWAEYQRDSDDSGHLLSLATILHALADVHEIAAAIVKALKYLLIGLASMVAAAAAWAIASAAFTAGTAAFYARSLIAGTRIFARRFVAVLREKTERSFGKVLGDRVETRIRRIIDAKAPGAAAGRQPLRYANDYGDRVVYHGSPARLSALEPRQPFWKADGRLYKDGDPAICADENSDVPSFTALFKGRVGYKENGRDETTGGSYYYVRALKEAPEDIEGWVHVCRKKDFTIFNGAVPEGWPRPVVRVPELRAYHPVKPLEVFKIKLKDFPHPITYDE</sequence>
<organism evidence="2 3">
    <name type="scientific">Actinoallomurus bryophytorum</name>
    <dbReference type="NCBI Taxonomy" id="1490222"/>
    <lineage>
        <taxon>Bacteria</taxon>
        <taxon>Bacillati</taxon>
        <taxon>Actinomycetota</taxon>
        <taxon>Actinomycetes</taxon>
        <taxon>Streptosporangiales</taxon>
        <taxon>Thermomonosporaceae</taxon>
        <taxon>Actinoallomurus</taxon>
    </lineage>
</organism>
<keyword evidence="3" id="KW-1185">Reference proteome</keyword>
<protein>
    <submittedName>
        <fullName evidence="2">Uncharacterized protein</fullName>
    </submittedName>
</protein>
<accession>A0A543CSU6</accession>
<dbReference type="Proteomes" id="UP000316096">
    <property type="component" value="Unassembled WGS sequence"/>
</dbReference>
<comment type="caution">
    <text evidence="2">The sequence shown here is derived from an EMBL/GenBank/DDBJ whole genome shotgun (WGS) entry which is preliminary data.</text>
</comment>
<keyword evidence="1" id="KW-1133">Transmembrane helix</keyword>
<name>A0A543CSU6_9ACTN</name>
<evidence type="ECO:0000256" key="1">
    <source>
        <dbReference type="SAM" id="Phobius"/>
    </source>
</evidence>
<dbReference type="AlphaFoldDB" id="A0A543CSU6"/>
<reference evidence="2 3" key="1">
    <citation type="submission" date="2019-06" db="EMBL/GenBank/DDBJ databases">
        <title>Sequencing the genomes of 1000 actinobacteria strains.</title>
        <authorList>
            <person name="Klenk H.-P."/>
        </authorList>
    </citation>
    <scope>NUCLEOTIDE SEQUENCE [LARGE SCALE GENOMIC DNA]</scope>
    <source>
        <strain evidence="2 3">DSM 102200</strain>
    </source>
</reference>
<proteinExistence type="predicted"/>
<evidence type="ECO:0000313" key="3">
    <source>
        <dbReference type="Proteomes" id="UP000316096"/>
    </source>
</evidence>
<keyword evidence="1" id="KW-0812">Transmembrane</keyword>
<evidence type="ECO:0000313" key="2">
    <source>
        <dbReference type="EMBL" id="TQM00180.1"/>
    </source>
</evidence>
<feature type="transmembrane region" description="Helical" evidence="1">
    <location>
        <begin position="110"/>
        <end position="128"/>
    </location>
</feature>
<dbReference type="EMBL" id="VFOZ01000001">
    <property type="protein sequence ID" value="TQM00180.1"/>
    <property type="molecule type" value="Genomic_DNA"/>
</dbReference>
<keyword evidence="1" id="KW-0472">Membrane</keyword>